<feature type="region of interest" description="Disordered" evidence="6">
    <location>
        <begin position="333"/>
        <end position="375"/>
    </location>
</feature>
<feature type="transmembrane region" description="Helical" evidence="7">
    <location>
        <begin position="131"/>
        <end position="154"/>
    </location>
</feature>
<evidence type="ECO:0000313" key="10">
    <source>
        <dbReference type="Proteomes" id="UP001375240"/>
    </source>
</evidence>
<accession>A0AAV9VG55</accession>
<comment type="similarity">
    <text evidence="5">Belongs to the SAT4 family.</text>
</comment>
<feature type="transmembrane region" description="Helical" evidence="7">
    <location>
        <begin position="52"/>
        <end position="75"/>
    </location>
</feature>
<keyword evidence="3 7" id="KW-1133">Transmembrane helix</keyword>
<dbReference type="PANTHER" id="PTHR33048">
    <property type="entry name" value="PTH11-LIKE INTEGRAL MEMBRANE PROTEIN (AFU_ORTHOLOGUE AFUA_5G11245)"/>
    <property type="match status" value="1"/>
</dbReference>
<keyword evidence="10" id="KW-1185">Reference proteome</keyword>
<evidence type="ECO:0000256" key="6">
    <source>
        <dbReference type="SAM" id="MobiDB-lite"/>
    </source>
</evidence>
<comment type="subcellular location">
    <subcellularLocation>
        <location evidence="1">Membrane</location>
        <topology evidence="1">Multi-pass membrane protein</topology>
    </subcellularLocation>
</comment>
<feature type="transmembrane region" description="Helical" evidence="7">
    <location>
        <begin position="20"/>
        <end position="40"/>
    </location>
</feature>
<dbReference type="EMBL" id="JAVHNQ010000001">
    <property type="protein sequence ID" value="KAK6360014.1"/>
    <property type="molecule type" value="Genomic_DNA"/>
</dbReference>
<evidence type="ECO:0000256" key="7">
    <source>
        <dbReference type="SAM" id="Phobius"/>
    </source>
</evidence>
<gene>
    <name evidence="9" type="ORF">TWF696_001135</name>
</gene>
<evidence type="ECO:0000256" key="5">
    <source>
        <dbReference type="ARBA" id="ARBA00038359"/>
    </source>
</evidence>
<keyword evidence="4 7" id="KW-0472">Membrane</keyword>
<feature type="transmembrane region" description="Helical" evidence="7">
    <location>
        <begin position="95"/>
        <end position="119"/>
    </location>
</feature>
<evidence type="ECO:0000259" key="8">
    <source>
        <dbReference type="Pfam" id="PF20684"/>
    </source>
</evidence>
<evidence type="ECO:0000256" key="2">
    <source>
        <dbReference type="ARBA" id="ARBA00022692"/>
    </source>
</evidence>
<evidence type="ECO:0000256" key="4">
    <source>
        <dbReference type="ARBA" id="ARBA00023136"/>
    </source>
</evidence>
<dbReference type="Proteomes" id="UP001375240">
    <property type="component" value="Unassembled WGS sequence"/>
</dbReference>
<sequence length="437" mass="48211">MSAAQPQGHPSGETRGPMTTAIVISFTAFALVIVTLRTVTRFVIIRRPGLEDYFLVVAMAASIVTGVCQVFQVQYGTGRHFAEVDLADWSTSLKYLFASIVAYNFSLTLTKTAILLQYLRIFTDTAFRVAAYVMMFIVFGYAAEAILTAIFNCIPVEAFWTGDPTAKCIPREALWFANAGLNIFTDFSIAILPLPVIIQLNMPKRQKIPLMFIFALGFFICIVSILRLRFLIILSRSMDPTWDQPATAYWSAIEMNISIVCACLPALKPLVSLVAPTIFGSTPASNPPSYRDYRNGRAKKIGAWSLSDTFKTKSSRATTTMDDELELGTQDVHIVGGTGTDTPADPEMENRSVFEEPADDEEPRPYYNTSLRGRPPTMVHVTSGLSTLGGIKQTTVIEQNIVMKNPAGRDYSPSESESVRKLVHVPREVSGEILGRS</sequence>
<reference evidence="9 10" key="1">
    <citation type="submission" date="2019-10" db="EMBL/GenBank/DDBJ databases">
        <authorList>
            <person name="Palmer J.M."/>
        </authorList>
    </citation>
    <scope>NUCLEOTIDE SEQUENCE [LARGE SCALE GENOMIC DNA]</scope>
    <source>
        <strain evidence="9 10">TWF696</strain>
    </source>
</reference>
<feature type="transmembrane region" description="Helical" evidence="7">
    <location>
        <begin position="210"/>
        <end position="228"/>
    </location>
</feature>
<dbReference type="GO" id="GO:0016020">
    <property type="term" value="C:membrane"/>
    <property type="evidence" value="ECO:0007669"/>
    <property type="project" value="UniProtKB-SubCell"/>
</dbReference>
<dbReference type="PANTHER" id="PTHR33048:SF47">
    <property type="entry name" value="INTEGRAL MEMBRANE PROTEIN-RELATED"/>
    <property type="match status" value="1"/>
</dbReference>
<feature type="transmembrane region" description="Helical" evidence="7">
    <location>
        <begin position="174"/>
        <end position="198"/>
    </location>
</feature>
<dbReference type="AlphaFoldDB" id="A0AAV9VG55"/>
<proteinExistence type="inferred from homology"/>
<evidence type="ECO:0000313" key="9">
    <source>
        <dbReference type="EMBL" id="KAK6360014.1"/>
    </source>
</evidence>
<dbReference type="InterPro" id="IPR049326">
    <property type="entry name" value="Rhodopsin_dom_fungi"/>
</dbReference>
<protein>
    <recommendedName>
        <fullName evidence="8">Rhodopsin domain-containing protein</fullName>
    </recommendedName>
</protein>
<feature type="domain" description="Rhodopsin" evidence="8">
    <location>
        <begin position="36"/>
        <end position="272"/>
    </location>
</feature>
<dbReference type="Pfam" id="PF20684">
    <property type="entry name" value="Fung_rhodopsin"/>
    <property type="match status" value="1"/>
</dbReference>
<dbReference type="InterPro" id="IPR052337">
    <property type="entry name" value="SAT4-like"/>
</dbReference>
<keyword evidence="2 7" id="KW-0812">Transmembrane</keyword>
<organism evidence="9 10">
    <name type="scientific">Orbilia brochopaga</name>
    <dbReference type="NCBI Taxonomy" id="3140254"/>
    <lineage>
        <taxon>Eukaryota</taxon>
        <taxon>Fungi</taxon>
        <taxon>Dikarya</taxon>
        <taxon>Ascomycota</taxon>
        <taxon>Pezizomycotina</taxon>
        <taxon>Orbiliomycetes</taxon>
        <taxon>Orbiliales</taxon>
        <taxon>Orbiliaceae</taxon>
        <taxon>Orbilia</taxon>
    </lineage>
</organism>
<name>A0AAV9VG55_9PEZI</name>
<evidence type="ECO:0000256" key="3">
    <source>
        <dbReference type="ARBA" id="ARBA00022989"/>
    </source>
</evidence>
<evidence type="ECO:0000256" key="1">
    <source>
        <dbReference type="ARBA" id="ARBA00004141"/>
    </source>
</evidence>
<comment type="caution">
    <text evidence="9">The sequence shown here is derived from an EMBL/GenBank/DDBJ whole genome shotgun (WGS) entry which is preliminary data.</text>
</comment>